<sequence>MKNYPVKMAAPDVYQTVGGQAFALYQENPTGYANACALRLSKALNYGGMPIKQTTKGYKVKGKDNKPYLLRVKEMISFVENNLGKADITLRPKNNEDVSSQLSNKKGIIIFKVSGWGDATGHVTLWNGNDCGDSCYFVHHQQGVTTTEVLFWNLK</sequence>
<comment type="caution">
    <text evidence="1">The sequence shown here is derived from an EMBL/GenBank/DDBJ whole genome shotgun (WGS) entry which is preliminary data.</text>
</comment>
<dbReference type="EMBL" id="JEXJ01000143">
    <property type="protein sequence ID" value="EXC44937.1"/>
    <property type="molecule type" value="Genomic_DNA"/>
</dbReference>
<name>A0A009SSA5_ACIBA</name>
<evidence type="ECO:0000313" key="1">
    <source>
        <dbReference type="EMBL" id="EXC44937.1"/>
    </source>
</evidence>
<gene>
    <name evidence="1" type="ORF">J529_3971</name>
</gene>
<reference evidence="1 2" key="1">
    <citation type="submission" date="2014-02" db="EMBL/GenBank/DDBJ databases">
        <title>Comparative genomics and transcriptomics to identify genetic mechanisms underlying the emergence of carbapenem resistant Acinetobacter baumannii (CRAb).</title>
        <authorList>
            <person name="Harris A.D."/>
            <person name="Johnson K.J."/>
            <person name="George J."/>
            <person name="Shefchek K."/>
            <person name="Daugherty S.C."/>
            <person name="Parankush S."/>
            <person name="Sadzewicz L."/>
            <person name="Tallon L."/>
            <person name="Sengamalay N."/>
            <person name="Hazen T.H."/>
            <person name="Rasko D.A."/>
        </authorList>
    </citation>
    <scope>NUCLEOTIDE SEQUENCE [LARGE SCALE GENOMIC DNA]</scope>
    <source>
        <strain evidence="1 2">99063</strain>
    </source>
</reference>
<accession>A0A009SSA5</accession>
<dbReference type="Gene3D" id="3.90.1720.70">
    <property type="match status" value="1"/>
</dbReference>
<dbReference type="InterPro" id="IPR025562">
    <property type="entry name" value="Tae4"/>
</dbReference>
<protein>
    <recommendedName>
        <fullName evidence="3">Type VI secretion system (T6SS), amidase effector protein 4</fullName>
    </recommendedName>
</protein>
<proteinExistence type="predicted"/>
<dbReference type="PATRIC" id="fig|1310630.3.peg.3808"/>
<dbReference type="Proteomes" id="UP000020735">
    <property type="component" value="Unassembled WGS sequence"/>
</dbReference>
<dbReference type="Pfam" id="PF14113">
    <property type="entry name" value="Tae4"/>
    <property type="match status" value="1"/>
</dbReference>
<evidence type="ECO:0000313" key="2">
    <source>
        <dbReference type="Proteomes" id="UP000020735"/>
    </source>
</evidence>
<organism evidence="1 2">
    <name type="scientific">Acinetobacter baumannii 99063</name>
    <dbReference type="NCBI Taxonomy" id="1310630"/>
    <lineage>
        <taxon>Bacteria</taxon>
        <taxon>Pseudomonadati</taxon>
        <taxon>Pseudomonadota</taxon>
        <taxon>Gammaproteobacteria</taxon>
        <taxon>Moraxellales</taxon>
        <taxon>Moraxellaceae</taxon>
        <taxon>Acinetobacter</taxon>
        <taxon>Acinetobacter calcoaceticus/baumannii complex</taxon>
    </lineage>
</organism>
<evidence type="ECO:0008006" key="3">
    <source>
        <dbReference type="Google" id="ProtNLM"/>
    </source>
</evidence>
<dbReference type="AlphaFoldDB" id="A0A009SSA5"/>